<evidence type="ECO:0000256" key="19">
    <source>
        <dbReference type="HAMAP-Rule" id="MF_00037"/>
    </source>
</evidence>
<dbReference type="InterPro" id="IPR016169">
    <property type="entry name" value="FAD-bd_PCMH_sub2"/>
</dbReference>
<keyword evidence="11 19" id="KW-0521">NADP</keyword>
<evidence type="ECO:0000313" key="21">
    <source>
        <dbReference type="EMBL" id="ANF34058.1"/>
    </source>
</evidence>
<protein>
    <recommendedName>
        <fullName evidence="6 19">UDP-N-acetylenolpyruvoylglucosamine reductase</fullName>
        <ecNumber evidence="5 19">1.3.1.98</ecNumber>
    </recommendedName>
    <alternativeName>
        <fullName evidence="17 19">UDP-N-acetylmuramate dehydrogenase</fullName>
    </alternativeName>
</protein>
<gene>
    <name evidence="19" type="primary">murB</name>
    <name evidence="21" type="ORF">A7978_02985</name>
</gene>
<keyword evidence="7 19" id="KW-0963">Cytoplasm</keyword>
<dbReference type="Pfam" id="PF01565">
    <property type="entry name" value="FAD_binding_4"/>
    <property type="match status" value="1"/>
</dbReference>
<keyword evidence="14 19" id="KW-0560">Oxidoreductase</keyword>
<dbReference type="GO" id="GO:0051301">
    <property type="term" value="P:cell division"/>
    <property type="evidence" value="ECO:0007669"/>
    <property type="project" value="UniProtKB-KW"/>
</dbReference>
<dbReference type="GO" id="GO:0071949">
    <property type="term" value="F:FAD binding"/>
    <property type="evidence" value="ECO:0007669"/>
    <property type="project" value="InterPro"/>
</dbReference>
<comment type="subcellular location">
    <subcellularLocation>
        <location evidence="3 19">Cytoplasm</location>
    </subcellularLocation>
</comment>
<dbReference type="EC" id="1.3.1.98" evidence="5 19"/>
<dbReference type="Gene3D" id="3.90.78.10">
    <property type="entry name" value="UDP-N-acetylenolpyruvoylglucosamine reductase, C-terminal domain"/>
    <property type="match status" value="1"/>
</dbReference>
<comment type="cofactor">
    <cofactor evidence="1 19">
        <name>FAD</name>
        <dbReference type="ChEBI" id="CHEBI:57692"/>
    </cofactor>
</comment>
<comment type="function">
    <text evidence="2 19">Cell wall formation.</text>
</comment>
<dbReference type="Proteomes" id="UP000264231">
    <property type="component" value="Chromosome"/>
</dbReference>
<sequence length="305" mass="34356">MLKNINNFLEKINIKPKTENLANHTTYKIGGISKLFLTPKTIKDAEHIFKVAIKEKVKIFILGGGSNLLINDEVEIDFPIIYTGHLNKIELQNNQITAECGTNFDDLCHFALQNELSGLEFIYGLPGTLGGAIWMNARCFGSEISEILDRVIFVDENGQTICKKLEKSEFSYKTSPFQNKNTVILKATLNLTKGNKKHIEEIMKQNKQKRIDKGHYLSPSSGSTFKNNKKFLKPTGQIIEECNLKGLNIGGATVSHYHGNFIINKNNASSKEIKTLIEKVKTEVQIKTGFLLEEEVLYIGFNDKN</sequence>
<dbReference type="InterPro" id="IPR036635">
    <property type="entry name" value="MurB_C_sf"/>
</dbReference>
<dbReference type="InterPro" id="IPR036318">
    <property type="entry name" value="FAD-bd_PCMH-like_sf"/>
</dbReference>
<feature type="active site" description="Proton donor" evidence="19">
    <location>
        <position position="223"/>
    </location>
</feature>
<evidence type="ECO:0000256" key="18">
    <source>
        <dbReference type="ARBA" id="ARBA00048914"/>
    </source>
</evidence>
<keyword evidence="12 19" id="KW-0133">Cell shape</keyword>
<evidence type="ECO:0000256" key="4">
    <source>
        <dbReference type="ARBA" id="ARBA00004752"/>
    </source>
</evidence>
<dbReference type="NCBIfam" id="TIGR00179">
    <property type="entry name" value="murB"/>
    <property type="match status" value="1"/>
</dbReference>
<accession>A0A172XBX5</accession>
<evidence type="ECO:0000256" key="12">
    <source>
        <dbReference type="ARBA" id="ARBA00022960"/>
    </source>
</evidence>
<dbReference type="InterPro" id="IPR011601">
    <property type="entry name" value="MurB_C"/>
</dbReference>
<dbReference type="GO" id="GO:0008360">
    <property type="term" value="P:regulation of cell shape"/>
    <property type="evidence" value="ECO:0007669"/>
    <property type="project" value="UniProtKB-KW"/>
</dbReference>
<keyword evidence="8 19" id="KW-0132">Cell division</keyword>
<dbReference type="NCBIfam" id="NF010480">
    <property type="entry name" value="PRK13905.1"/>
    <property type="match status" value="1"/>
</dbReference>
<keyword evidence="9 19" id="KW-0285">Flavoprotein</keyword>
<evidence type="ECO:0000256" key="15">
    <source>
        <dbReference type="ARBA" id="ARBA00023306"/>
    </source>
</evidence>
<evidence type="ECO:0000259" key="20">
    <source>
        <dbReference type="PROSITE" id="PS51387"/>
    </source>
</evidence>
<evidence type="ECO:0000256" key="14">
    <source>
        <dbReference type="ARBA" id="ARBA00023002"/>
    </source>
</evidence>
<name>A0A172XBX5_BORTU</name>
<keyword evidence="15 19" id="KW-0131">Cell cycle</keyword>
<dbReference type="EMBL" id="CP015629">
    <property type="protein sequence ID" value="ANF34058.1"/>
    <property type="molecule type" value="Genomic_DNA"/>
</dbReference>
<evidence type="ECO:0000256" key="3">
    <source>
        <dbReference type="ARBA" id="ARBA00004496"/>
    </source>
</evidence>
<dbReference type="Gene3D" id="3.30.465.10">
    <property type="match status" value="1"/>
</dbReference>
<dbReference type="AlphaFoldDB" id="A0A172XBX5"/>
<feature type="domain" description="FAD-binding PCMH-type" evidence="20">
    <location>
        <begin position="29"/>
        <end position="194"/>
    </location>
</feature>
<dbReference type="InterPro" id="IPR003170">
    <property type="entry name" value="MurB"/>
</dbReference>
<dbReference type="PANTHER" id="PTHR21071:SF4">
    <property type="entry name" value="UDP-N-ACETYLENOLPYRUVOYLGLUCOSAMINE REDUCTASE"/>
    <property type="match status" value="1"/>
</dbReference>
<evidence type="ECO:0000256" key="5">
    <source>
        <dbReference type="ARBA" id="ARBA00012518"/>
    </source>
</evidence>
<dbReference type="GO" id="GO:0071555">
    <property type="term" value="P:cell wall organization"/>
    <property type="evidence" value="ECO:0007669"/>
    <property type="project" value="UniProtKB-KW"/>
</dbReference>
<proteinExistence type="inferred from homology"/>
<comment type="catalytic activity">
    <reaction evidence="18 19">
        <text>UDP-N-acetyl-alpha-D-muramate + NADP(+) = UDP-N-acetyl-3-O-(1-carboxyvinyl)-alpha-D-glucosamine + NADPH + H(+)</text>
        <dbReference type="Rhea" id="RHEA:12248"/>
        <dbReference type="ChEBI" id="CHEBI:15378"/>
        <dbReference type="ChEBI" id="CHEBI:57783"/>
        <dbReference type="ChEBI" id="CHEBI:58349"/>
        <dbReference type="ChEBI" id="CHEBI:68483"/>
        <dbReference type="ChEBI" id="CHEBI:70757"/>
        <dbReference type="EC" id="1.3.1.98"/>
    </reaction>
</comment>
<comment type="caution">
    <text evidence="19">Lacks conserved residue(s) required for the propagation of feature annotation.</text>
</comment>
<dbReference type="HAMAP" id="MF_00037">
    <property type="entry name" value="MurB"/>
    <property type="match status" value="1"/>
</dbReference>
<evidence type="ECO:0000256" key="6">
    <source>
        <dbReference type="ARBA" id="ARBA00015188"/>
    </source>
</evidence>
<evidence type="ECO:0000256" key="11">
    <source>
        <dbReference type="ARBA" id="ARBA00022857"/>
    </source>
</evidence>
<evidence type="ECO:0000256" key="1">
    <source>
        <dbReference type="ARBA" id="ARBA00001974"/>
    </source>
</evidence>
<feature type="active site" evidence="19">
    <location>
        <position position="295"/>
    </location>
</feature>
<reference evidence="21 22" key="1">
    <citation type="submission" date="2016-05" db="EMBL/GenBank/DDBJ databases">
        <title>Chromosome and linear plasmid sequence of a 2015 human isolate of tick-borne relapsing fever spirochete, Borrelia turicatae.</title>
        <authorList>
            <person name="Kingry L.C."/>
            <person name="Dhwani B."/>
            <person name="Replogle A."/>
            <person name="Sexton C."/>
            <person name="Rowe L."/>
            <person name="Stermole B.M."/>
            <person name="Christensen A.M."/>
            <person name="Schriefer M.E."/>
        </authorList>
    </citation>
    <scope>NUCLEOTIDE SEQUENCE [LARGE SCALE GENOMIC DNA]</scope>
    <source>
        <strain evidence="21 22">BTE5EL</strain>
    </source>
</reference>
<evidence type="ECO:0000256" key="13">
    <source>
        <dbReference type="ARBA" id="ARBA00022984"/>
    </source>
</evidence>
<dbReference type="InterPro" id="IPR006094">
    <property type="entry name" value="Oxid_FAD_bind_N"/>
</dbReference>
<dbReference type="InterPro" id="IPR016166">
    <property type="entry name" value="FAD-bd_PCMH"/>
</dbReference>
<evidence type="ECO:0000256" key="9">
    <source>
        <dbReference type="ARBA" id="ARBA00022630"/>
    </source>
</evidence>
<comment type="similarity">
    <text evidence="19">Belongs to the MurB family.</text>
</comment>
<dbReference type="Gene3D" id="3.30.43.10">
    <property type="entry name" value="Uridine Diphospho-n-acetylenolpyruvylglucosamine Reductase, domain 2"/>
    <property type="match status" value="1"/>
</dbReference>
<dbReference type="Pfam" id="PF02873">
    <property type="entry name" value="MurB_C"/>
    <property type="match status" value="1"/>
</dbReference>
<dbReference type="SUPFAM" id="SSF56176">
    <property type="entry name" value="FAD-binding/transporter-associated domain-like"/>
    <property type="match status" value="1"/>
</dbReference>
<dbReference type="InterPro" id="IPR016167">
    <property type="entry name" value="FAD-bd_PCMH_sub1"/>
</dbReference>
<dbReference type="UniPathway" id="UPA00219"/>
<dbReference type="GO" id="GO:0008762">
    <property type="term" value="F:UDP-N-acetylmuramate dehydrogenase activity"/>
    <property type="evidence" value="ECO:0007669"/>
    <property type="project" value="UniProtKB-UniRule"/>
</dbReference>
<comment type="pathway">
    <text evidence="4 19">Cell wall biogenesis; peptidoglycan biosynthesis.</text>
</comment>
<keyword evidence="13 19" id="KW-0573">Peptidoglycan synthesis</keyword>
<evidence type="ECO:0000256" key="16">
    <source>
        <dbReference type="ARBA" id="ARBA00023316"/>
    </source>
</evidence>
<dbReference type="RefSeq" id="WP_119024215.1">
    <property type="nucleotide sequence ID" value="NZ_CP015629.1"/>
</dbReference>
<evidence type="ECO:0000256" key="10">
    <source>
        <dbReference type="ARBA" id="ARBA00022827"/>
    </source>
</evidence>
<evidence type="ECO:0000313" key="22">
    <source>
        <dbReference type="Proteomes" id="UP000264231"/>
    </source>
</evidence>
<dbReference type="GO" id="GO:0005829">
    <property type="term" value="C:cytosol"/>
    <property type="evidence" value="ECO:0007669"/>
    <property type="project" value="TreeGrafter"/>
</dbReference>
<evidence type="ECO:0000256" key="8">
    <source>
        <dbReference type="ARBA" id="ARBA00022618"/>
    </source>
</evidence>
<dbReference type="SUPFAM" id="SSF56194">
    <property type="entry name" value="Uridine diphospho-N-Acetylenolpyruvylglucosamine reductase, MurB, C-terminal domain"/>
    <property type="match status" value="1"/>
</dbReference>
<keyword evidence="10 19" id="KW-0274">FAD</keyword>
<keyword evidence="16 19" id="KW-0961">Cell wall biogenesis/degradation</keyword>
<dbReference type="PROSITE" id="PS51387">
    <property type="entry name" value="FAD_PCMH"/>
    <property type="match status" value="1"/>
</dbReference>
<evidence type="ECO:0000256" key="17">
    <source>
        <dbReference type="ARBA" id="ARBA00031026"/>
    </source>
</evidence>
<dbReference type="GO" id="GO:0009252">
    <property type="term" value="P:peptidoglycan biosynthetic process"/>
    <property type="evidence" value="ECO:0007669"/>
    <property type="project" value="UniProtKB-UniRule"/>
</dbReference>
<evidence type="ECO:0000256" key="7">
    <source>
        <dbReference type="ARBA" id="ARBA00022490"/>
    </source>
</evidence>
<evidence type="ECO:0000256" key="2">
    <source>
        <dbReference type="ARBA" id="ARBA00003921"/>
    </source>
</evidence>
<dbReference type="PANTHER" id="PTHR21071">
    <property type="entry name" value="UDP-N-ACETYLENOLPYRUVOYLGLUCOSAMINE REDUCTASE"/>
    <property type="match status" value="1"/>
</dbReference>
<organism evidence="21 22">
    <name type="scientific">Borrelia turicatae</name>
    <dbReference type="NCBI Taxonomy" id="142"/>
    <lineage>
        <taxon>Bacteria</taxon>
        <taxon>Pseudomonadati</taxon>
        <taxon>Spirochaetota</taxon>
        <taxon>Spirochaetia</taxon>
        <taxon>Spirochaetales</taxon>
        <taxon>Borreliaceae</taxon>
        <taxon>Borrelia</taxon>
    </lineage>
</organism>